<protein>
    <submittedName>
        <fullName evidence="1">Uncharacterized protein</fullName>
    </submittedName>
</protein>
<sequence>MSDIETIIREAYADQVLRVPETALPGMVRRRRRRQVGAALAVALLVAVGGVTFAMRPFQGANLVAAVPESGASRAYCDRVGAEQLRDDERVAAPDRTLPSTVVSFGERGQWAHLYLGERVIVSCVGPHHGLAGEPDSAETGVLVEIGTSPYDDPAEQWFKPQDMTSWGQSFAGGQSYRLVAVPAGTLRAELVLADGTIVPATLAAGLAVGWLPTADDQGLLADGVAVRAYTRDTLHVLSDGEVKSSPR</sequence>
<evidence type="ECO:0000313" key="2">
    <source>
        <dbReference type="Proteomes" id="UP000248627"/>
    </source>
</evidence>
<dbReference type="Proteomes" id="UP000248627">
    <property type="component" value="Unassembled WGS sequence"/>
</dbReference>
<dbReference type="EMBL" id="POTX01000084">
    <property type="protein sequence ID" value="PZF96011.1"/>
    <property type="molecule type" value="Genomic_DNA"/>
</dbReference>
<accession>A0A2W2C9K5</accession>
<evidence type="ECO:0000313" key="1">
    <source>
        <dbReference type="EMBL" id="PZF96011.1"/>
    </source>
</evidence>
<dbReference type="AlphaFoldDB" id="A0A2W2C9K5"/>
<reference evidence="1 2" key="1">
    <citation type="submission" date="2018-01" db="EMBL/GenBank/DDBJ databases">
        <title>Draft genome sequence of Jishengella endophytica.</title>
        <authorList>
            <person name="Sahin N."/>
            <person name="Ay H."/>
            <person name="Saygin H."/>
        </authorList>
    </citation>
    <scope>NUCLEOTIDE SEQUENCE [LARGE SCALE GENOMIC DNA]</scope>
    <source>
        <strain evidence="1 2">DSM 45430</strain>
    </source>
</reference>
<name>A0A2W2C9K5_9ACTN</name>
<dbReference type="RefSeq" id="WP_111243825.1">
    <property type="nucleotide sequence ID" value="NZ_AP023358.1"/>
</dbReference>
<keyword evidence="2" id="KW-1185">Reference proteome</keyword>
<proteinExistence type="predicted"/>
<gene>
    <name evidence="1" type="ORF">C1I93_14555</name>
</gene>
<comment type="caution">
    <text evidence="1">The sequence shown here is derived from an EMBL/GenBank/DDBJ whole genome shotgun (WGS) entry which is preliminary data.</text>
</comment>
<organism evidence="1 2">
    <name type="scientific">Micromonospora endophytica</name>
    <dbReference type="NCBI Taxonomy" id="515350"/>
    <lineage>
        <taxon>Bacteria</taxon>
        <taxon>Bacillati</taxon>
        <taxon>Actinomycetota</taxon>
        <taxon>Actinomycetes</taxon>
        <taxon>Micromonosporales</taxon>
        <taxon>Micromonosporaceae</taxon>
        <taxon>Micromonospora</taxon>
    </lineage>
</organism>